<keyword evidence="1 3" id="KW-0597">Phosphoprotein</keyword>
<dbReference type="SUPFAM" id="SSF52172">
    <property type="entry name" value="CheY-like"/>
    <property type="match status" value="1"/>
</dbReference>
<dbReference type="KEGG" id="prv:G7070_06460"/>
<dbReference type="SUPFAM" id="SSF46894">
    <property type="entry name" value="C-terminal effector domain of the bipartite response regulators"/>
    <property type="match status" value="1"/>
</dbReference>
<reference evidence="6 7" key="1">
    <citation type="submission" date="2020-03" db="EMBL/GenBank/DDBJ databases">
        <title>Propioniciclava sp. nov., isolated from Hydrophilus acuminatus.</title>
        <authorList>
            <person name="Hyun D.-W."/>
            <person name="Bae J.-W."/>
        </authorList>
    </citation>
    <scope>NUCLEOTIDE SEQUENCE [LARGE SCALE GENOMIC DNA]</scope>
    <source>
        <strain evidence="6 7">HDW11</strain>
    </source>
</reference>
<dbReference type="PROSITE" id="PS00622">
    <property type="entry name" value="HTH_LUXR_1"/>
    <property type="match status" value="1"/>
</dbReference>
<dbReference type="GO" id="GO:0006355">
    <property type="term" value="P:regulation of DNA-templated transcription"/>
    <property type="evidence" value="ECO:0007669"/>
    <property type="project" value="InterPro"/>
</dbReference>
<keyword evidence="2" id="KW-0238">DNA-binding</keyword>
<dbReference type="InterPro" id="IPR011006">
    <property type="entry name" value="CheY-like_superfamily"/>
</dbReference>
<dbReference type="InterPro" id="IPR016032">
    <property type="entry name" value="Sig_transdc_resp-reg_C-effctor"/>
</dbReference>
<dbReference type="EMBL" id="CP049865">
    <property type="protein sequence ID" value="QIK71971.1"/>
    <property type="molecule type" value="Genomic_DNA"/>
</dbReference>
<dbReference type="InterPro" id="IPR001789">
    <property type="entry name" value="Sig_transdc_resp-reg_receiver"/>
</dbReference>
<accession>A0A6G7Y5S0</accession>
<organism evidence="6 7">
    <name type="scientific">Propioniciclava coleopterorum</name>
    <dbReference type="NCBI Taxonomy" id="2714937"/>
    <lineage>
        <taxon>Bacteria</taxon>
        <taxon>Bacillati</taxon>
        <taxon>Actinomycetota</taxon>
        <taxon>Actinomycetes</taxon>
        <taxon>Propionibacteriales</taxon>
        <taxon>Propionibacteriaceae</taxon>
        <taxon>Propioniciclava</taxon>
    </lineage>
</organism>
<dbReference type="Proteomes" id="UP000501058">
    <property type="component" value="Chromosome"/>
</dbReference>
<dbReference type="Pfam" id="PF00196">
    <property type="entry name" value="GerE"/>
    <property type="match status" value="1"/>
</dbReference>
<dbReference type="Gene3D" id="3.40.50.2300">
    <property type="match status" value="1"/>
</dbReference>
<keyword evidence="7" id="KW-1185">Reference proteome</keyword>
<dbReference type="SMART" id="SM00421">
    <property type="entry name" value="HTH_LUXR"/>
    <property type="match status" value="1"/>
</dbReference>
<dbReference type="CDD" id="cd06170">
    <property type="entry name" value="LuxR_C_like"/>
    <property type="match status" value="1"/>
</dbReference>
<evidence type="ECO:0000256" key="2">
    <source>
        <dbReference type="ARBA" id="ARBA00023125"/>
    </source>
</evidence>
<evidence type="ECO:0000313" key="6">
    <source>
        <dbReference type="EMBL" id="QIK71971.1"/>
    </source>
</evidence>
<dbReference type="GO" id="GO:0003677">
    <property type="term" value="F:DNA binding"/>
    <property type="evidence" value="ECO:0007669"/>
    <property type="project" value="UniProtKB-KW"/>
</dbReference>
<evidence type="ECO:0000256" key="3">
    <source>
        <dbReference type="PROSITE-ProRule" id="PRU00169"/>
    </source>
</evidence>
<dbReference type="GO" id="GO:0000160">
    <property type="term" value="P:phosphorelay signal transduction system"/>
    <property type="evidence" value="ECO:0007669"/>
    <property type="project" value="InterPro"/>
</dbReference>
<dbReference type="SMART" id="SM00448">
    <property type="entry name" value="REC"/>
    <property type="match status" value="1"/>
</dbReference>
<dbReference type="PROSITE" id="PS50110">
    <property type="entry name" value="RESPONSE_REGULATORY"/>
    <property type="match status" value="1"/>
</dbReference>
<protein>
    <submittedName>
        <fullName evidence="6">Response regulator transcription factor</fullName>
    </submittedName>
</protein>
<dbReference type="RefSeq" id="WP_166232877.1">
    <property type="nucleotide sequence ID" value="NZ_CP049865.1"/>
</dbReference>
<dbReference type="InterPro" id="IPR000792">
    <property type="entry name" value="Tscrpt_reg_LuxR_C"/>
</dbReference>
<feature type="domain" description="Response regulatory" evidence="5">
    <location>
        <begin position="11"/>
        <end position="127"/>
    </location>
</feature>
<name>A0A6G7Y5S0_9ACTN</name>
<dbReference type="AlphaFoldDB" id="A0A6G7Y5S0"/>
<feature type="domain" description="HTH luxR-type" evidence="4">
    <location>
        <begin position="155"/>
        <end position="220"/>
    </location>
</feature>
<dbReference type="InterPro" id="IPR039420">
    <property type="entry name" value="WalR-like"/>
</dbReference>
<evidence type="ECO:0000259" key="4">
    <source>
        <dbReference type="PROSITE" id="PS50043"/>
    </source>
</evidence>
<dbReference type="CDD" id="cd17535">
    <property type="entry name" value="REC_NarL-like"/>
    <property type="match status" value="1"/>
</dbReference>
<evidence type="ECO:0000259" key="5">
    <source>
        <dbReference type="PROSITE" id="PS50110"/>
    </source>
</evidence>
<proteinExistence type="predicted"/>
<dbReference type="Pfam" id="PF00072">
    <property type="entry name" value="Response_reg"/>
    <property type="match status" value="1"/>
</dbReference>
<evidence type="ECO:0000313" key="7">
    <source>
        <dbReference type="Proteomes" id="UP000501058"/>
    </source>
</evidence>
<evidence type="ECO:0000256" key="1">
    <source>
        <dbReference type="ARBA" id="ARBA00022553"/>
    </source>
</evidence>
<dbReference type="InterPro" id="IPR058245">
    <property type="entry name" value="NreC/VraR/RcsB-like_REC"/>
</dbReference>
<feature type="modified residue" description="4-aspartylphosphate" evidence="3">
    <location>
        <position position="62"/>
    </location>
</feature>
<dbReference type="PROSITE" id="PS50043">
    <property type="entry name" value="HTH_LUXR_2"/>
    <property type="match status" value="1"/>
</dbReference>
<dbReference type="PANTHER" id="PTHR43214">
    <property type="entry name" value="TWO-COMPONENT RESPONSE REGULATOR"/>
    <property type="match status" value="1"/>
</dbReference>
<gene>
    <name evidence="6" type="ORF">G7070_06460</name>
</gene>
<dbReference type="PRINTS" id="PR00038">
    <property type="entry name" value="HTHLUXR"/>
</dbReference>
<sequence length="226" mass="25072">MTTATQAPPVRILLADDLLLFRRAIAELIDDQEDLSVIGQADNGVEAVEMAQALRPDIVVLDVEMPVMDGIAAARRIRELLPETRIVMLTVWQDDDHLLEAIQLGVHGYLLKDLRPDELYAMLRSVMRDETPVSPALVGRLLTALRESGRRTVVPEPEQAQLSRRELEVLRLVADGLSNKEIGANLCITEGTVKNHVHNALAKLGMENRIQAAAYIVRQGLGLPRR</sequence>